<protein>
    <submittedName>
        <fullName evidence="1">Uncharacterized protein</fullName>
    </submittedName>
</protein>
<evidence type="ECO:0000313" key="1">
    <source>
        <dbReference type="EMBL" id="KAK2076895.1"/>
    </source>
</evidence>
<dbReference type="PANTHER" id="PTHR12403">
    <property type="entry name" value="TRAFFICKING PROTEIN PARTICLE COMPLEX SUBUNIT 2"/>
    <property type="match status" value="1"/>
</dbReference>
<dbReference type="Gene3D" id="3.30.450.70">
    <property type="match status" value="1"/>
</dbReference>
<evidence type="ECO:0000313" key="2">
    <source>
        <dbReference type="Proteomes" id="UP001255856"/>
    </source>
</evidence>
<proteinExistence type="predicted"/>
<dbReference type="Proteomes" id="UP001255856">
    <property type="component" value="Unassembled WGS sequence"/>
</dbReference>
<dbReference type="SUPFAM" id="SSF64356">
    <property type="entry name" value="SNARE-like"/>
    <property type="match status" value="1"/>
</dbReference>
<reference evidence="1" key="1">
    <citation type="submission" date="2021-01" db="EMBL/GenBank/DDBJ databases">
        <authorList>
            <person name="Eckstrom K.M.E."/>
        </authorList>
    </citation>
    <scope>NUCLEOTIDE SEQUENCE</scope>
    <source>
        <strain evidence="1">UVCC 0001</strain>
    </source>
</reference>
<keyword evidence="2" id="KW-1185">Reference proteome</keyword>
<dbReference type="InterPro" id="IPR011012">
    <property type="entry name" value="Longin-like_dom_sf"/>
</dbReference>
<gene>
    <name evidence="1" type="ORF">QBZ16_005123</name>
</gene>
<organism evidence="1 2">
    <name type="scientific">Prototheca wickerhamii</name>
    <dbReference type="NCBI Taxonomy" id="3111"/>
    <lineage>
        <taxon>Eukaryota</taxon>
        <taxon>Viridiplantae</taxon>
        <taxon>Chlorophyta</taxon>
        <taxon>core chlorophytes</taxon>
        <taxon>Trebouxiophyceae</taxon>
        <taxon>Chlorellales</taxon>
        <taxon>Chlorellaceae</taxon>
        <taxon>Prototheca</taxon>
    </lineage>
</organism>
<comment type="caution">
    <text evidence="1">The sequence shown here is derived from an EMBL/GenBank/DDBJ whole genome shotgun (WGS) entry which is preliminary data.</text>
</comment>
<dbReference type="InterPro" id="IPR006722">
    <property type="entry name" value="Sedlin"/>
</dbReference>
<sequence length="133" mass="14784">MILAGQPLYFHASDADPSELLHFQQLVFCSLDVIEQRVPPPGQPLGTWQDAYLGVVHSMMDARVAAYVTNTRHIIACVLDETPMREEDLRAVFKRLHALLVDALCDPFLPGSQTLERSPKFDAGVKGVLQPVM</sequence>
<dbReference type="GO" id="GO:0005737">
    <property type="term" value="C:cytoplasm"/>
    <property type="evidence" value="ECO:0007669"/>
    <property type="project" value="GOC"/>
</dbReference>
<dbReference type="GO" id="GO:0006888">
    <property type="term" value="P:endoplasmic reticulum to Golgi vesicle-mediated transport"/>
    <property type="evidence" value="ECO:0007669"/>
    <property type="project" value="InterPro"/>
</dbReference>
<dbReference type="EMBL" id="JASFZW010000008">
    <property type="protein sequence ID" value="KAK2076895.1"/>
    <property type="molecule type" value="Genomic_DNA"/>
</dbReference>
<dbReference type="Pfam" id="PF04628">
    <property type="entry name" value="Sedlin_N"/>
    <property type="match status" value="1"/>
</dbReference>
<dbReference type="AlphaFoldDB" id="A0AAD9IHT9"/>
<accession>A0AAD9IHT9</accession>
<name>A0AAD9IHT9_PROWI</name>